<comment type="caution">
    <text evidence="7">The sequence shown here is derived from an EMBL/GenBank/DDBJ whole genome shotgun (WGS) entry which is preliminary data.</text>
</comment>
<dbReference type="Pfam" id="PF01375">
    <property type="entry name" value="Enterotoxin_a"/>
    <property type="match status" value="1"/>
</dbReference>
<reference evidence="7 8" key="1">
    <citation type="journal article" date="2016" name="Sci. Rep.">
        <title>Insights into Adaptations to a Near-Obligate Nematode Endoparasitic Lifestyle from the Finished Genome of Drechmeria coniospora.</title>
        <authorList>
            <person name="Zhang L."/>
            <person name="Zhou Z."/>
            <person name="Guo Q."/>
            <person name="Fokkens L."/>
            <person name="Miskei M."/>
            <person name="Pocsi I."/>
            <person name="Zhang W."/>
            <person name="Chen M."/>
            <person name="Wang L."/>
            <person name="Sun Y."/>
            <person name="Donzelli B.G."/>
            <person name="Gibson D.M."/>
            <person name="Nelson D.R."/>
            <person name="Luo J.G."/>
            <person name="Rep M."/>
            <person name="Liu H."/>
            <person name="Yang S."/>
            <person name="Wang J."/>
            <person name="Krasnoff S.B."/>
            <person name="Xu Y."/>
            <person name="Molnar I."/>
            <person name="Lin M."/>
        </authorList>
    </citation>
    <scope>NUCLEOTIDE SEQUENCE [LARGE SCALE GENOMIC DNA]</scope>
    <source>
        <strain evidence="7 8">ARSEF 6962</strain>
    </source>
</reference>
<dbReference type="GeneID" id="63715288"/>
<dbReference type="GO" id="GO:0090729">
    <property type="term" value="F:toxin activity"/>
    <property type="evidence" value="ECO:0007669"/>
    <property type="project" value="UniProtKB-KW"/>
</dbReference>
<dbReference type="InParanoid" id="A0A151GWT1"/>
<keyword evidence="3" id="KW-0843">Virulence</keyword>
<evidence type="ECO:0000313" key="7">
    <source>
        <dbReference type="EMBL" id="KYK61503.1"/>
    </source>
</evidence>
<dbReference type="Proteomes" id="UP000076580">
    <property type="component" value="Chromosome 01"/>
</dbReference>
<feature type="compositionally biased region" description="Polar residues" evidence="5">
    <location>
        <begin position="468"/>
        <end position="479"/>
    </location>
</feature>
<evidence type="ECO:0000256" key="5">
    <source>
        <dbReference type="SAM" id="MobiDB-lite"/>
    </source>
</evidence>
<evidence type="ECO:0000256" key="3">
    <source>
        <dbReference type="ARBA" id="ARBA00023026"/>
    </source>
</evidence>
<gene>
    <name evidence="7" type="ORF">DCS_02645</name>
</gene>
<accession>A0A151GWT1</accession>
<dbReference type="RefSeq" id="XP_040660855.1">
    <property type="nucleotide sequence ID" value="XM_040799972.1"/>
</dbReference>
<dbReference type="Gene3D" id="3.90.210.10">
    <property type="entry name" value="Heat-Labile Enterotoxin, subunit A"/>
    <property type="match status" value="1"/>
</dbReference>
<keyword evidence="4" id="KW-1015">Disulfide bond</keyword>
<dbReference type="EMBL" id="LAYC01000001">
    <property type="protein sequence ID" value="KYK61503.1"/>
    <property type="molecule type" value="Genomic_DNA"/>
</dbReference>
<evidence type="ECO:0000256" key="2">
    <source>
        <dbReference type="ARBA" id="ARBA00022729"/>
    </source>
</evidence>
<feature type="region of interest" description="Disordered" evidence="5">
    <location>
        <begin position="437"/>
        <end position="509"/>
    </location>
</feature>
<name>A0A151GWT1_DRECN</name>
<keyword evidence="2 6" id="KW-0732">Signal</keyword>
<proteinExistence type="predicted"/>
<dbReference type="STRING" id="98403.A0A151GWT1"/>
<protein>
    <submittedName>
        <fullName evidence="7">Uncharacterized protein</fullName>
    </submittedName>
</protein>
<dbReference type="AlphaFoldDB" id="A0A151GWT1"/>
<dbReference type="SUPFAM" id="SSF56399">
    <property type="entry name" value="ADP-ribosylation"/>
    <property type="match status" value="1"/>
</dbReference>
<evidence type="ECO:0000256" key="6">
    <source>
        <dbReference type="SAM" id="SignalP"/>
    </source>
</evidence>
<evidence type="ECO:0000313" key="8">
    <source>
        <dbReference type="Proteomes" id="UP000076580"/>
    </source>
</evidence>
<keyword evidence="1" id="KW-0800">Toxin</keyword>
<organism evidence="7 8">
    <name type="scientific">Drechmeria coniospora</name>
    <name type="common">Nematophagous fungus</name>
    <name type="synonym">Meria coniospora</name>
    <dbReference type="NCBI Taxonomy" id="98403"/>
    <lineage>
        <taxon>Eukaryota</taxon>
        <taxon>Fungi</taxon>
        <taxon>Dikarya</taxon>
        <taxon>Ascomycota</taxon>
        <taxon>Pezizomycotina</taxon>
        <taxon>Sordariomycetes</taxon>
        <taxon>Hypocreomycetidae</taxon>
        <taxon>Hypocreales</taxon>
        <taxon>Ophiocordycipitaceae</taxon>
        <taxon>Drechmeria</taxon>
    </lineage>
</organism>
<dbReference type="PRINTS" id="PR00771">
    <property type="entry name" value="ENTEROTOXINA"/>
</dbReference>
<sequence length="509" mass="55741">MLPRCRLTLLLSILLAGIGWPLGVCAYSVGRYKVPRGLGNDKPTRLFRGDLRSPEKIWKAGGFLPHGNDLNNDAGLSVYAHMRGVSGGGAPENSLFVSTTTDPKVAIRALGGKPGYIYELQPTENIFSVSETLKGHNLYPNQQEWVALGGIRADQIRSVAQVGASTSSSNNGASPELTFKPSRGFLASKWANNGVGDPQPELAGFPRDHPAAKDEPFWRSLRGKPLKQAEQRLLKQAHDKGWDSPLQHSRSVVKSALGFLLCKRGQEQECGREQLEFHRLKALAKQKETWMRMGHHDRNSYRNSSKFRMLLRELPFKSFAKSIVTMGAADHPPTTDNVYCHPGFLGIGALFPSASCVRSGGLLPPDEKDLFLSLPSEEQHDFLALTAEEQHKRVVEAMGPETYQFREDCRRNKPLLSLSAPSEEECVVAKLTQAEAESAEEAEGKRASKATSLAHEHSPSLPGGLRNVSASVPTSTIRSQDVDEDDDAGPDGVHRQRRARGTVGVDFVA</sequence>
<evidence type="ECO:0000256" key="4">
    <source>
        <dbReference type="ARBA" id="ARBA00023157"/>
    </source>
</evidence>
<evidence type="ECO:0000256" key="1">
    <source>
        <dbReference type="ARBA" id="ARBA00022656"/>
    </source>
</evidence>
<feature type="chain" id="PRO_5007581086" evidence="6">
    <location>
        <begin position="27"/>
        <end position="509"/>
    </location>
</feature>
<keyword evidence="8" id="KW-1185">Reference proteome</keyword>
<feature type="signal peptide" evidence="6">
    <location>
        <begin position="1"/>
        <end position="26"/>
    </location>
</feature>
<dbReference type="InterPro" id="IPR001144">
    <property type="entry name" value="Enterotoxin_A"/>
</dbReference>